<dbReference type="Proteomes" id="UP000672032">
    <property type="component" value="Chromosome 2"/>
</dbReference>
<feature type="region of interest" description="Disordered" evidence="1">
    <location>
        <begin position="20"/>
        <end position="47"/>
    </location>
</feature>
<keyword evidence="3" id="KW-1185">Reference proteome</keyword>
<proteinExistence type="predicted"/>
<sequence>MRLLLNQYCEDRIAGDDGVIRKRENMQKSSATDKDESTEGKDKEGIEEKTLTLEESLAALKLDDLVYDPRAIYFQPDLWWAFYDDAPGEHDQISVRNRCRECEGAKRASLCWEPRGPFRVDIGFYTNPKIDAIMLFKFSTSPLDSNPRGRC</sequence>
<dbReference type="OrthoDB" id="3473305at2759"/>
<organism evidence="2 3">
    <name type="scientific">Monilinia vaccinii-corymbosi</name>
    <dbReference type="NCBI Taxonomy" id="61207"/>
    <lineage>
        <taxon>Eukaryota</taxon>
        <taxon>Fungi</taxon>
        <taxon>Dikarya</taxon>
        <taxon>Ascomycota</taxon>
        <taxon>Pezizomycotina</taxon>
        <taxon>Leotiomycetes</taxon>
        <taxon>Helotiales</taxon>
        <taxon>Sclerotiniaceae</taxon>
        <taxon>Monilinia</taxon>
    </lineage>
</organism>
<evidence type="ECO:0000256" key="1">
    <source>
        <dbReference type="SAM" id="MobiDB-lite"/>
    </source>
</evidence>
<accession>A0A8A3P3I7</accession>
<reference evidence="2" key="1">
    <citation type="submission" date="2020-10" db="EMBL/GenBank/DDBJ databases">
        <title>Genome Sequence of Monilinia vaccinii-corymbosi Sheds Light on Mummy Berry Disease Infection of Blueberry and Mating Type.</title>
        <authorList>
            <person name="Yow A.G."/>
            <person name="Zhang Y."/>
            <person name="Bansal K."/>
            <person name="Eacker S.M."/>
            <person name="Sullivan S."/>
            <person name="Liachko I."/>
            <person name="Cubeta M.A."/>
            <person name="Rollins J.A."/>
            <person name="Ashrafi H."/>
        </authorList>
    </citation>
    <scope>NUCLEOTIDE SEQUENCE</scope>
    <source>
        <strain evidence="2">RL-1</strain>
    </source>
</reference>
<name>A0A8A3P3I7_9HELO</name>
<dbReference type="EMBL" id="CP063406">
    <property type="protein sequence ID" value="QSZ30504.1"/>
    <property type="molecule type" value="Genomic_DNA"/>
</dbReference>
<gene>
    <name evidence="2" type="ORF">DSL72_000058</name>
</gene>
<protein>
    <submittedName>
        <fullName evidence="2">Uncharacterized protein</fullName>
    </submittedName>
</protein>
<dbReference type="AlphaFoldDB" id="A0A8A3P3I7"/>
<evidence type="ECO:0000313" key="2">
    <source>
        <dbReference type="EMBL" id="QSZ30504.1"/>
    </source>
</evidence>
<evidence type="ECO:0000313" key="3">
    <source>
        <dbReference type="Proteomes" id="UP000672032"/>
    </source>
</evidence>